<dbReference type="EMBL" id="CADCUR010000286">
    <property type="protein sequence ID" value="CAA9425339.1"/>
    <property type="molecule type" value="Genomic_DNA"/>
</dbReference>
<reference evidence="2" key="1">
    <citation type="submission" date="2020-02" db="EMBL/GenBank/DDBJ databases">
        <authorList>
            <person name="Meier V. D."/>
        </authorList>
    </citation>
    <scope>NUCLEOTIDE SEQUENCE</scope>
    <source>
        <strain evidence="2">AVDCRST_MAG74</strain>
    </source>
</reference>
<feature type="region of interest" description="Disordered" evidence="1">
    <location>
        <begin position="52"/>
        <end position="74"/>
    </location>
</feature>
<evidence type="ECO:0000313" key="2">
    <source>
        <dbReference type="EMBL" id="CAA9425339.1"/>
    </source>
</evidence>
<gene>
    <name evidence="2" type="ORF">AVDCRST_MAG74-3509</name>
</gene>
<name>A0A6J4Q192_9BACT</name>
<proteinExistence type="predicted"/>
<protein>
    <submittedName>
        <fullName evidence="2">Uncharacterized protein</fullName>
    </submittedName>
</protein>
<accession>A0A6J4Q192</accession>
<dbReference type="AlphaFoldDB" id="A0A6J4Q192"/>
<organism evidence="2">
    <name type="scientific">uncultured Pyrinomonadaceae bacterium</name>
    <dbReference type="NCBI Taxonomy" id="2283094"/>
    <lineage>
        <taxon>Bacteria</taxon>
        <taxon>Pseudomonadati</taxon>
        <taxon>Acidobacteriota</taxon>
        <taxon>Blastocatellia</taxon>
        <taxon>Blastocatellales</taxon>
        <taxon>Pyrinomonadaceae</taxon>
        <taxon>environmental samples</taxon>
    </lineage>
</organism>
<sequence>MTENRKQHLEIVAAHLTAAYYSEHTAASRDYRELLDTFSYILDALVEKDALPAGHSPLTASDTLANPETADSRD</sequence>
<evidence type="ECO:0000256" key="1">
    <source>
        <dbReference type="SAM" id="MobiDB-lite"/>
    </source>
</evidence>